<evidence type="ECO:0000313" key="9">
    <source>
        <dbReference type="Proteomes" id="UP000749311"/>
    </source>
</evidence>
<comment type="catalytic activity">
    <reaction evidence="6">
        <text>a 6-O-methyl-2'-deoxyguanosine in DNA + L-cysteinyl-[protein] = S-methyl-L-cysteinyl-[protein] + a 2'-deoxyguanosine in DNA</text>
        <dbReference type="Rhea" id="RHEA:24000"/>
        <dbReference type="Rhea" id="RHEA-COMP:10131"/>
        <dbReference type="Rhea" id="RHEA-COMP:10132"/>
        <dbReference type="Rhea" id="RHEA-COMP:11367"/>
        <dbReference type="Rhea" id="RHEA-COMP:11368"/>
        <dbReference type="ChEBI" id="CHEBI:29950"/>
        <dbReference type="ChEBI" id="CHEBI:82612"/>
        <dbReference type="ChEBI" id="CHEBI:85445"/>
        <dbReference type="ChEBI" id="CHEBI:85448"/>
        <dbReference type="EC" id="2.1.1.63"/>
    </reaction>
</comment>
<proteinExistence type="predicted"/>
<dbReference type="RefSeq" id="WP_167168453.1">
    <property type="nucleotide sequence ID" value="NZ_BAAAOO010000007.1"/>
</dbReference>
<evidence type="ECO:0000256" key="5">
    <source>
        <dbReference type="ARBA" id="ARBA00023204"/>
    </source>
</evidence>
<dbReference type="Gene3D" id="1.10.10.10">
    <property type="entry name" value="Winged helix-like DNA-binding domain superfamily/Winged helix DNA-binding domain"/>
    <property type="match status" value="1"/>
</dbReference>
<dbReference type="InterPro" id="IPR036388">
    <property type="entry name" value="WH-like_DNA-bd_sf"/>
</dbReference>
<name>A0ABX0SHQ1_9ACTN</name>
<keyword evidence="4" id="KW-0227">DNA damage</keyword>
<comment type="caution">
    <text evidence="8">The sequence shown here is derived from an EMBL/GenBank/DDBJ whole genome shotgun (WGS) entry which is preliminary data.</text>
</comment>
<dbReference type="PANTHER" id="PTHR10815">
    <property type="entry name" value="METHYLATED-DNA--PROTEIN-CYSTEINE METHYLTRANSFERASE"/>
    <property type="match status" value="1"/>
</dbReference>
<evidence type="ECO:0000256" key="6">
    <source>
        <dbReference type="ARBA" id="ARBA00049348"/>
    </source>
</evidence>
<keyword evidence="5" id="KW-0234">DNA repair</keyword>
<dbReference type="CDD" id="cd06445">
    <property type="entry name" value="ATase"/>
    <property type="match status" value="1"/>
</dbReference>
<dbReference type="InterPro" id="IPR001497">
    <property type="entry name" value="MethylDNA_cys_MeTrfase_AS"/>
</dbReference>
<evidence type="ECO:0000259" key="7">
    <source>
        <dbReference type="Pfam" id="PF01035"/>
    </source>
</evidence>
<dbReference type="InterPro" id="IPR036217">
    <property type="entry name" value="MethylDNA_cys_MeTrfase_DNAb"/>
</dbReference>
<dbReference type="SUPFAM" id="SSF46767">
    <property type="entry name" value="Methylated DNA-protein cysteine methyltransferase, C-terminal domain"/>
    <property type="match status" value="1"/>
</dbReference>
<dbReference type="EMBL" id="JAAMOZ010000001">
    <property type="protein sequence ID" value="NIH57933.1"/>
    <property type="molecule type" value="Genomic_DNA"/>
</dbReference>
<comment type="catalytic activity">
    <reaction evidence="1">
        <text>a 4-O-methyl-thymidine in DNA + L-cysteinyl-[protein] = a thymidine in DNA + S-methyl-L-cysteinyl-[protein]</text>
        <dbReference type="Rhea" id="RHEA:53428"/>
        <dbReference type="Rhea" id="RHEA-COMP:10131"/>
        <dbReference type="Rhea" id="RHEA-COMP:10132"/>
        <dbReference type="Rhea" id="RHEA-COMP:13555"/>
        <dbReference type="Rhea" id="RHEA-COMP:13556"/>
        <dbReference type="ChEBI" id="CHEBI:29950"/>
        <dbReference type="ChEBI" id="CHEBI:82612"/>
        <dbReference type="ChEBI" id="CHEBI:137386"/>
        <dbReference type="ChEBI" id="CHEBI:137387"/>
        <dbReference type="EC" id="2.1.1.63"/>
    </reaction>
</comment>
<dbReference type="PROSITE" id="PS00374">
    <property type="entry name" value="MGMT"/>
    <property type="match status" value="1"/>
</dbReference>
<evidence type="ECO:0000256" key="4">
    <source>
        <dbReference type="ARBA" id="ARBA00022763"/>
    </source>
</evidence>
<keyword evidence="2 8" id="KW-0489">Methyltransferase</keyword>
<dbReference type="InterPro" id="IPR014048">
    <property type="entry name" value="MethylDNA_cys_MeTrfase_DNA-bd"/>
</dbReference>
<dbReference type="EC" id="2.1.1.63" evidence="8"/>
<dbReference type="PANTHER" id="PTHR10815:SF13">
    <property type="entry name" value="METHYLATED-DNA--PROTEIN-CYSTEINE METHYLTRANSFERASE"/>
    <property type="match status" value="1"/>
</dbReference>
<protein>
    <submittedName>
        <fullName evidence="8">Methylated-DNA-[protein]-cysteine S-methyltransferase</fullName>
        <ecNumber evidence="8">2.1.1.63</ecNumber>
    </submittedName>
</protein>
<evidence type="ECO:0000313" key="8">
    <source>
        <dbReference type="EMBL" id="NIH57933.1"/>
    </source>
</evidence>
<evidence type="ECO:0000256" key="1">
    <source>
        <dbReference type="ARBA" id="ARBA00001286"/>
    </source>
</evidence>
<dbReference type="Proteomes" id="UP000749311">
    <property type="component" value="Unassembled WGS sequence"/>
</dbReference>
<feature type="domain" description="Methylated-DNA-[protein]-cysteine S-methyltransferase DNA binding" evidence="7">
    <location>
        <begin position="91"/>
        <end position="169"/>
    </location>
</feature>
<organism evidence="8 9">
    <name type="scientific">Brooklawnia cerclae</name>
    <dbReference type="NCBI Taxonomy" id="349934"/>
    <lineage>
        <taxon>Bacteria</taxon>
        <taxon>Bacillati</taxon>
        <taxon>Actinomycetota</taxon>
        <taxon>Actinomycetes</taxon>
        <taxon>Propionibacteriales</taxon>
        <taxon>Propionibacteriaceae</taxon>
        <taxon>Brooklawnia</taxon>
    </lineage>
</organism>
<dbReference type="GO" id="GO:0032259">
    <property type="term" value="P:methylation"/>
    <property type="evidence" value="ECO:0007669"/>
    <property type="project" value="UniProtKB-KW"/>
</dbReference>
<reference evidence="8 9" key="1">
    <citation type="submission" date="2020-02" db="EMBL/GenBank/DDBJ databases">
        <title>Sequencing the genomes of 1000 actinobacteria strains.</title>
        <authorList>
            <person name="Klenk H.-P."/>
        </authorList>
    </citation>
    <scope>NUCLEOTIDE SEQUENCE [LARGE SCALE GENOMIC DNA]</scope>
    <source>
        <strain evidence="8 9">DSM 19609</strain>
    </source>
</reference>
<keyword evidence="3 8" id="KW-0808">Transferase</keyword>
<evidence type="ECO:0000256" key="2">
    <source>
        <dbReference type="ARBA" id="ARBA00022603"/>
    </source>
</evidence>
<dbReference type="Pfam" id="PF01035">
    <property type="entry name" value="DNA_binding_1"/>
    <property type="match status" value="1"/>
</dbReference>
<dbReference type="GO" id="GO:0003908">
    <property type="term" value="F:methylated-DNA-[protein]-cysteine S-methyltransferase activity"/>
    <property type="evidence" value="ECO:0007669"/>
    <property type="project" value="UniProtKB-EC"/>
</dbReference>
<accession>A0ABX0SHQ1</accession>
<keyword evidence="9" id="KW-1185">Reference proteome</keyword>
<gene>
    <name evidence="8" type="ORF">FB473_002578</name>
</gene>
<sequence>MTTVRIQTVDTPDGPFTVIEDAQGSVLASGWDDDAAALARRAHLDDLVDPDASHGASDTDATRAAAAVRAYYGGDLATAASVPVVLRGTPLQIQVWERLRDIAPGTVVGYGELAAALGRPNGARAVAGACARNPCGLFVPCHRVVAANGGLAGFAWGVSVKRSLLRRERAIQPEA</sequence>
<dbReference type="NCBIfam" id="TIGR00589">
    <property type="entry name" value="ogt"/>
    <property type="match status" value="1"/>
</dbReference>
<evidence type="ECO:0000256" key="3">
    <source>
        <dbReference type="ARBA" id="ARBA00022679"/>
    </source>
</evidence>